<evidence type="ECO:0000256" key="7">
    <source>
        <dbReference type="PROSITE-ProRule" id="PRU10141"/>
    </source>
</evidence>
<dbReference type="GO" id="GO:0005524">
    <property type="term" value="F:ATP binding"/>
    <property type="evidence" value="ECO:0007669"/>
    <property type="project" value="UniProtKB-UniRule"/>
</dbReference>
<evidence type="ECO:0000256" key="4">
    <source>
        <dbReference type="ARBA" id="ARBA00022840"/>
    </source>
</evidence>
<accession>A0AAW1W8G3</accession>
<evidence type="ECO:0000259" key="9">
    <source>
        <dbReference type="PROSITE" id="PS50011"/>
    </source>
</evidence>
<dbReference type="PANTHER" id="PTHR23257">
    <property type="entry name" value="SERINE-THREONINE PROTEIN KINASE"/>
    <property type="match status" value="1"/>
</dbReference>
<organism evidence="10 11">
    <name type="scientific">Rubus argutus</name>
    <name type="common">Southern blackberry</name>
    <dbReference type="NCBI Taxonomy" id="59490"/>
    <lineage>
        <taxon>Eukaryota</taxon>
        <taxon>Viridiplantae</taxon>
        <taxon>Streptophyta</taxon>
        <taxon>Embryophyta</taxon>
        <taxon>Tracheophyta</taxon>
        <taxon>Spermatophyta</taxon>
        <taxon>Magnoliopsida</taxon>
        <taxon>eudicotyledons</taxon>
        <taxon>Gunneridae</taxon>
        <taxon>Pentapetalae</taxon>
        <taxon>rosids</taxon>
        <taxon>fabids</taxon>
        <taxon>Rosales</taxon>
        <taxon>Rosaceae</taxon>
        <taxon>Rosoideae</taxon>
        <taxon>Rosoideae incertae sedis</taxon>
        <taxon>Rubus</taxon>
    </lineage>
</organism>
<dbReference type="SUPFAM" id="SSF56112">
    <property type="entry name" value="Protein kinase-like (PK-like)"/>
    <property type="match status" value="1"/>
</dbReference>
<dbReference type="Gene3D" id="1.10.510.10">
    <property type="entry name" value="Transferase(Phosphotransferase) domain 1"/>
    <property type="match status" value="1"/>
</dbReference>
<comment type="catalytic activity">
    <reaction evidence="5">
        <text>L-threonyl-[protein] + ATP = O-phospho-L-threonyl-[protein] + ADP + H(+)</text>
        <dbReference type="Rhea" id="RHEA:46608"/>
        <dbReference type="Rhea" id="RHEA-COMP:11060"/>
        <dbReference type="Rhea" id="RHEA-COMP:11605"/>
        <dbReference type="ChEBI" id="CHEBI:15378"/>
        <dbReference type="ChEBI" id="CHEBI:30013"/>
        <dbReference type="ChEBI" id="CHEBI:30616"/>
        <dbReference type="ChEBI" id="CHEBI:61977"/>
        <dbReference type="ChEBI" id="CHEBI:456216"/>
        <dbReference type="EC" id="2.7.11.1"/>
    </reaction>
</comment>
<keyword evidence="1" id="KW-0808">Transferase</keyword>
<keyword evidence="3" id="KW-0418">Kinase</keyword>
<evidence type="ECO:0000256" key="5">
    <source>
        <dbReference type="ARBA" id="ARBA00047899"/>
    </source>
</evidence>
<keyword evidence="11" id="KW-1185">Reference proteome</keyword>
<comment type="catalytic activity">
    <reaction evidence="6">
        <text>L-seryl-[protein] + ATP = O-phospho-L-seryl-[protein] + ADP + H(+)</text>
        <dbReference type="Rhea" id="RHEA:17989"/>
        <dbReference type="Rhea" id="RHEA-COMP:9863"/>
        <dbReference type="Rhea" id="RHEA-COMP:11604"/>
        <dbReference type="ChEBI" id="CHEBI:15378"/>
        <dbReference type="ChEBI" id="CHEBI:29999"/>
        <dbReference type="ChEBI" id="CHEBI:30616"/>
        <dbReference type="ChEBI" id="CHEBI:83421"/>
        <dbReference type="ChEBI" id="CHEBI:456216"/>
        <dbReference type="EC" id="2.7.11.1"/>
    </reaction>
</comment>
<protein>
    <recommendedName>
        <fullName evidence="9">Protein kinase domain-containing protein</fullName>
    </recommendedName>
</protein>
<dbReference type="InterPro" id="IPR001245">
    <property type="entry name" value="Ser-Thr/Tyr_kinase_cat_dom"/>
</dbReference>
<sequence>MSCSVNNGGREQRNSASVTQNGSITAQQLTIDESLLVDPKLLFIGSKIGEGAHGKVYEGRYGSQIVAVKVLNRGSTSEERAALENRFAREVNMMTRVKHENLVKFIGACKDPLMVIVTELLPGMSLRKYLISIRPNPLELHVAIKFALDIAHAMECLHANGIIHRDLKPDKAFVVWLNEYDSFPLILTIHMKISDCRQFVATANQKSVKLADFGLAREETVTEMMTAETGTYRWMAPELYSTVTLRQGEKKHYNNKVDVYSFGIVLWELLTNRMPFEGMSNLQAAYAAAFKQERPRLPEDIIRMLNSFYFKLSPPSPPSLPSPDTDNNEAAASNGTMSELSVRTRGKFSFLRQLFNAKKNKNSQ</sequence>
<dbReference type="GO" id="GO:0007165">
    <property type="term" value="P:signal transduction"/>
    <property type="evidence" value="ECO:0007669"/>
    <property type="project" value="TreeGrafter"/>
</dbReference>
<dbReference type="PANTHER" id="PTHR23257:SF779">
    <property type="entry name" value="PROTEIN KINASE SUPERFAMILY PROTEIN"/>
    <property type="match status" value="1"/>
</dbReference>
<dbReference type="EMBL" id="JBEDUW010000006">
    <property type="protein sequence ID" value="KAK9920254.1"/>
    <property type="molecule type" value="Genomic_DNA"/>
</dbReference>
<dbReference type="PROSITE" id="PS50011">
    <property type="entry name" value="PROTEIN_KINASE_DOM"/>
    <property type="match status" value="1"/>
</dbReference>
<dbReference type="InterPro" id="IPR050167">
    <property type="entry name" value="Ser_Thr_protein_kinase"/>
</dbReference>
<reference evidence="10 11" key="1">
    <citation type="journal article" date="2023" name="G3 (Bethesda)">
        <title>A chromosome-length genome assembly and annotation of blackberry (Rubus argutus, cv. 'Hillquist').</title>
        <authorList>
            <person name="Bruna T."/>
            <person name="Aryal R."/>
            <person name="Dudchenko O."/>
            <person name="Sargent D.J."/>
            <person name="Mead D."/>
            <person name="Buti M."/>
            <person name="Cavallini A."/>
            <person name="Hytonen T."/>
            <person name="Andres J."/>
            <person name="Pham M."/>
            <person name="Weisz D."/>
            <person name="Mascagni F."/>
            <person name="Usai G."/>
            <person name="Natali L."/>
            <person name="Bassil N."/>
            <person name="Fernandez G.E."/>
            <person name="Lomsadze A."/>
            <person name="Armour M."/>
            <person name="Olukolu B."/>
            <person name="Poorten T."/>
            <person name="Britton C."/>
            <person name="Davik J."/>
            <person name="Ashrafi H."/>
            <person name="Aiden E.L."/>
            <person name="Borodovsky M."/>
            <person name="Worthington M."/>
        </authorList>
    </citation>
    <scope>NUCLEOTIDE SEQUENCE [LARGE SCALE GENOMIC DNA]</scope>
    <source>
        <strain evidence="10">PI 553951</strain>
    </source>
</reference>
<dbReference type="AlphaFoldDB" id="A0AAW1W8G3"/>
<evidence type="ECO:0000256" key="6">
    <source>
        <dbReference type="ARBA" id="ARBA00048679"/>
    </source>
</evidence>
<keyword evidence="2 7" id="KW-0547">Nucleotide-binding</keyword>
<dbReference type="Gene3D" id="3.30.200.20">
    <property type="entry name" value="Phosphorylase Kinase, domain 1"/>
    <property type="match status" value="1"/>
</dbReference>
<proteinExistence type="predicted"/>
<evidence type="ECO:0000256" key="2">
    <source>
        <dbReference type="ARBA" id="ARBA00022741"/>
    </source>
</evidence>
<dbReference type="CDD" id="cd13999">
    <property type="entry name" value="STKc_MAP3K-like"/>
    <property type="match status" value="1"/>
</dbReference>
<dbReference type="PROSITE" id="PS00107">
    <property type="entry name" value="PROTEIN_KINASE_ATP"/>
    <property type="match status" value="1"/>
</dbReference>
<evidence type="ECO:0000313" key="11">
    <source>
        <dbReference type="Proteomes" id="UP001457282"/>
    </source>
</evidence>
<feature type="compositionally biased region" description="Polar residues" evidence="8">
    <location>
        <begin position="324"/>
        <end position="341"/>
    </location>
</feature>
<dbReference type="InterPro" id="IPR000719">
    <property type="entry name" value="Prot_kinase_dom"/>
</dbReference>
<dbReference type="FunFam" id="3.30.200.20:FF:000034">
    <property type="entry name" value="Kinase suppressor of Ras 1"/>
    <property type="match status" value="1"/>
</dbReference>
<dbReference type="InterPro" id="IPR017441">
    <property type="entry name" value="Protein_kinase_ATP_BS"/>
</dbReference>
<feature type="binding site" evidence="7">
    <location>
        <position position="69"/>
    </location>
    <ligand>
        <name>ATP</name>
        <dbReference type="ChEBI" id="CHEBI:30616"/>
    </ligand>
</feature>
<gene>
    <name evidence="10" type="ORF">M0R45_028812</name>
</gene>
<dbReference type="GO" id="GO:0005737">
    <property type="term" value="C:cytoplasm"/>
    <property type="evidence" value="ECO:0007669"/>
    <property type="project" value="TreeGrafter"/>
</dbReference>
<dbReference type="Proteomes" id="UP001457282">
    <property type="component" value="Unassembled WGS sequence"/>
</dbReference>
<keyword evidence="4 7" id="KW-0067">ATP-binding</keyword>
<feature type="domain" description="Protein kinase" evidence="9">
    <location>
        <begin position="42"/>
        <end position="364"/>
    </location>
</feature>
<comment type="caution">
    <text evidence="10">The sequence shown here is derived from an EMBL/GenBank/DDBJ whole genome shotgun (WGS) entry which is preliminary data.</text>
</comment>
<evidence type="ECO:0000313" key="10">
    <source>
        <dbReference type="EMBL" id="KAK9920254.1"/>
    </source>
</evidence>
<name>A0AAW1W8G3_RUBAR</name>
<feature type="region of interest" description="Disordered" evidence="8">
    <location>
        <begin position="315"/>
        <end position="341"/>
    </location>
</feature>
<dbReference type="Pfam" id="PF07714">
    <property type="entry name" value="PK_Tyr_Ser-Thr"/>
    <property type="match status" value="1"/>
</dbReference>
<dbReference type="GO" id="GO:0004674">
    <property type="term" value="F:protein serine/threonine kinase activity"/>
    <property type="evidence" value="ECO:0007669"/>
    <property type="project" value="UniProtKB-EC"/>
</dbReference>
<dbReference type="InterPro" id="IPR011009">
    <property type="entry name" value="Kinase-like_dom_sf"/>
</dbReference>
<evidence type="ECO:0000256" key="3">
    <source>
        <dbReference type="ARBA" id="ARBA00022777"/>
    </source>
</evidence>
<evidence type="ECO:0000256" key="8">
    <source>
        <dbReference type="SAM" id="MobiDB-lite"/>
    </source>
</evidence>
<feature type="region of interest" description="Disordered" evidence="8">
    <location>
        <begin position="1"/>
        <end position="22"/>
    </location>
</feature>
<evidence type="ECO:0000256" key="1">
    <source>
        <dbReference type="ARBA" id="ARBA00022679"/>
    </source>
</evidence>